<dbReference type="AlphaFoldDB" id="A0A8D5AL49"/>
<keyword evidence="1" id="KW-0812">Transmembrane</keyword>
<organism evidence="3 4">
    <name type="scientific">Methylogaea oryzae</name>
    <dbReference type="NCBI Taxonomy" id="1295382"/>
    <lineage>
        <taxon>Bacteria</taxon>
        <taxon>Pseudomonadati</taxon>
        <taxon>Pseudomonadota</taxon>
        <taxon>Gammaproteobacteria</taxon>
        <taxon>Methylococcales</taxon>
        <taxon>Methylococcaceae</taxon>
        <taxon>Methylogaea</taxon>
    </lineage>
</organism>
<feature type="transmembrane region" description="Helical" evidence="1">
    <location>
        <begin position="21"/>
        <end position="41"/>
    </location>
</feature>
<evidence type="ECO:0000259" key="2">
    <source>
        <dbReference type="PROSITE" id="PS50234"/>
    </source>
</evidence>
<keyword evidence="1" id="KW-1133">Transmembrane helix</keyword>
<accession>A0A8D5AL49</accession>
<dbReference type="Proteomes" id="UP000824988">
    <property type="component" value="Chromosome"/>
</dbReference>
<proteinExistence type="predicted"/>
<dbReference type="KEGG" id="moz:MoryE10_30700"/>
<dbReference type="Pfam" id="PF13519">
    <property type="entry name" value="VWA_2"/>
    <property type="match status" value="1"/>
</dbReference>
<dbReference type="InterPro" id="IPR002035">
    <property type="entry name" value="VWF_A"/>
</dbReference>
<feature type="domain" description="VWFA" evidence="2">
    <location>
        <begin position="95"/>
        <end position="292"/>
    </location>
</feature>
<dbReference type="SMART" id="SM00327">
    <property type="entry name" value="VWA"/>
    <property type="match status" value="1"/>
</dbReference>
<keyword evidence="1" id="KW-0472">Membrane</keyword>
<dbReference type="EMBL" id="AP019782">
    <property type="protein sequence ID" value="BBL72464.1"/>
    <property type="molecule type" value="Genomic_DNA"/>
</dbReference>
<keyword evidence="4" id="KW-1185">Reference proteome</keyword>
<evidence type="ECO:0000313" key="3">
    <source>
        <dbReference type="EMBL" id="BBL72464.1"/>
    </source>
</evidence>
<sequence length="339" mass="37243">MNIGFQEALLFPLRGGFLQPWFLLLGLTALIPWFMGSQQPVAYSSLAVIPRDALSTLVDRLLRFSGAAAAVCLSLGMAGPYLSERWVERVGTGAHIVLLLDRSSSMSENFSGRYLGGNASESKSAVARKLLAEFVQRREHDSFAMVNFAAAPIFVLPLTQDREAVLAAIRAIGDRGNGITNIAPGLAMALDFFDGQPVSGSRIILLVSDGAARIEDTTREEIRQRFHDTQASLYWIYLRNPKSNRLADKPANPDESTTPEYFLHRYFQGMGVPYQAFEAENPEAVQRAIAEVEKQGNLPLRYLEKQPRQDISAPCYAAALALLLIALAGKAVEVRAWNG</sequence>
<evidence type="ECO:0000256" key="1">
    <source>
        <dbReference type="SAM" id="Phobius"/>
    </source>
</evidence>
<gene>
    <name evidence="3" type="ORF">MoryE10_30700</name>
</gene>
<dbReference type="RefSeq" id="WP_054774875.1">
    <property type="nucleotide sequence ID" value="NZ_AP019782.1"/>
</dbReference>
<name>A0A8D5AL49_9GAMM</name>
<dbReference type="InterPro" id="IPR036465">
    <property type="entry name" value="vWFA_dom_sf"/>
</dbReference>
<dbReference type="SUPFAM" id="SSF53300">
    <property type="entry name" value="vWA-like"/>
    <property type="match status" value="1"/>
</dbReference>
<dbReference type="CDD" id="cd00198">
    <property type="entry name" value="vWFA"/>
    <property type="match status" value="1"/>
</dbReference>
<reference evidence="3" key="1">
    <citation type="submission" date="2019-06" db="EMBL/GenBank/DDBJ databases">
        <title>Complete genome sequence of Methylogaea oryzae strain JCM16910.</title>
        <authorList>
            <person name="Asakawa S."/>
        </authorList>
    </citation>
    <scope>NUCLEOTIDE SEQUENCE</scope>
    <source>
        <strain evidence="3">E10</strain>
    </source>
</reference>
<dbReference type="PROSITE" id="PS50234">
    <property type="entry name" value="VWFA"/>
    <property type="match status" value="1"/>
</dbReference>
<evidence type="ECO:0000313" key="4">
    <source>
        <dbReference type="Proteomes" id="UP000824988"/>
    </source>
</evidence>
<feature type="transmembrane region" description="Helical" evidence="1">
    <location>
        <begin position="61"/>
        <end position="82"/>
    </location>
</feature>
<protein>
    <recommendedName>
        <fullName evidence="2">VWFA domain-containing protein</fullName>
    </recommendedName>
</protein>
<dbReference type="Gene3D" id="3.40.50.410">
    <property type="entry name" value="von Willebrand factor, type A domain"/>
    <property type="match status" value="1"/>
</dbReference>